<accession>A0ABW1W0X9</accession>
<organism evidence="1 2">
    <name type="scientific">Tatumella terrea</name>
    <dbReference type="NCBI Taxonomy" id="419007"/>
    <lineage>
        <taxon>Bacteria</taxon>
        <taxon>Pseudomonadati</taxon>
        <taxon>Pseudomonadota</taxon>
        <taxon>Gammaproteobacteria</taxon>
        <taxon>Enterobacterales</taxon>
        <taxon>Erwiniaceae</taxon>
        <taxon>Tatumella</taxon>
    </lineage>
</organism>
<protein>
    <submittedName>
        <fullName evidence="1">Uncharacterized protein</fullName>
    </submittedName>
</protein>
<sequence length="91" mass="10217">MSDSQGEKTEATAIVLVVRERCAEFISRPGFTASNRLQHFHQRFCAGNRTLIEAMEQNLSSYIAPAVTSFTRRAKGISDGRSLGNRRHGYR</sequence>
<dbReference type="RefSeq" id="WP_385953451.1">
    <property type="nucleotide sequence ID" value="NZ_JBHSUB010000018.1"/>
</dbReference>
<dbReference type="EMBL" id="JBHSUB010000018">
    <property type="protein sequence ID" value="MFC6379318.1"/>
    <property type="molecule type" value="Genomic_DNA"/>
</dbReference>
<name>A0ABW1W0X9_9GAMM</name>
<proteinExistence type="predicted"/>
<comment type="caution">
    <text evidence="1">The sequence shown here is derived from an EMBL/GenBank/DDBJ whole genome shotgun (WGS) entry which is preliminary data.</text>
</comment>
<evidence type="ECO:0000313" key="2">
    <source>
        <dbReference type="Proteomes" id="UP001596230"/>
    </source>
</evidence>
<reference evidence="2" key="1">
    <citation type="journal article" date="2019" name="Int. J. Syst. Evol. Microbiol.">
        <title>The Global Catalogue of Microorganisms (GCM) 10K type strain sequencing project: providing services to taxonomists for standard genome sequencing and annotation.</title>
        <authorList>
            <consortium name="The Broad Institute Genomics Platform"/>
            <consortium name="The Broad Institute Genome Sequencing Center for Infectious Disease"/>
            <person name="Wu L."/>
            <person name="Ma J."/>
        </authorList>
    </citation>
    <scope>NUCLEOTIDE SEQUENCE [LARGE SCALE GENOMIC DNA]</scope>
    <source>
        <strain evidence="2">CGMCC 1.18518</strain>
    </source>
</reference>
<keyword evidence="2" id="KW-1185">Reference proteome</keyword>
<dbReference type="Proteomes" id="UP001596230">
    <property type="component" value="Unassembled WGS sequence"/>
</dbReference>
<gene>
    <name evidence="1" type="ORF">ACFP9W_14785</name>
</gene>
<evidence type="ECO:0000313" key="1">
    <source>
        <dbReference type="EMBL" id="MFC6379318.1"/>
    </source>
</evidence>